<dbReference type="Gene3D" id="3.40.50.2300">
    <property type="match status" value="1"/>
</dbReference>
<dbReference type="PROSITE" id="PS50930">
    <property type="entry name" value="HTH_LYTTR"/>
    <property type="match status" value="1"/>
</dbReference>
<evidence type="ECO:0000256" key="1">
    <source>
        <dbReference type="PROSITE-ProRule" id="PRU00169"/>
    </source>
</evidence>
<keyword evidence="1" id="KW-0597">Phosphoprotein</keyword>
<keyword evidence="4" id="KW-0238">DNA-binding</keyword>
<feature type="domain" description="HTH LytTR-type" evidence="3">
    <location>
        <begin position="149"/>
        <end position="256"/>
    </location>
</feature>
<comment type="caution">
    <text evidence="4">The sequence shown here is derived from an EMBL/GenBank/DDBJ whole genome shotgun (WGS) entry which is preliminary data.</text>
</comment>
<dbReference type="Gene3D" id="2.40.50.1020">
    <property type="entry name" value="LytTr DNA-binding domain"/>
    <property type="match status" value="1"/>
</dbReference>
<protein>
    <submittedName>
        <fullName evidence="4">DNA-binding response regulator</fullName>
    </submittedName>
</protein>
<dbReference type="GO" id="GO:0000156">
    <property type="term" value="F:phosphorelay response regulator activity"/>
    <property type="evidence" value="ECO:0007669"/>
    <property type="project" value="InterPro"/>
</dbReference>
<dbReference type="OrthoDB" id="1490554at2"/>
<accession>A0A399SXU7</accession>
<proteinExistence type="predicted"/>
<evidence type="ECO:0000259" key="3">
    <source>
        <dbReference type="PROSITE" id="PS50930"/>
    </source>
</evidence>
<dbReference type="InterPro" id="IPR046947">
    <property type="entry name" value="LytR-like"/>
</dbReference>
<organism evidence="4 5">
    <name type="scientific">Maribellus luteus</name>
    <dbReference type="NCBI Taxonomy" id="2305463"/>
    <lineage>
        <taxon>Bacteria</taxon>
        <taxon>Pseudomonadati</taxon>
        <taxon>Bacteroidota</taxon>
        <taxon>Bacteroidia</taxon>
        <taxon>Marinilabiliales</taxon>
        <taxon>Prolixibacteraceae</taxon>
        <taxon>Maribellus</taxon>
    </lineage>
</organism>
<dbReference type="Proteomes" id="UP000265926">
    <property type="component" value="Unassembled WGS sequence"/>
</dbReference>
<dbReference type="FunFam" id="3.40.50.2300:FF:000361">
    <property type="entry name" value="Two-component system response regulator"/>
    <property type="match status" value="1"/>
</dbReference>
<dbReference type="PANTHER" id="PTHR37299:SF1">
    <property type="entry name" value="STAGE 0 SPORULATION PROTEIN A HOMOLOG"/>
    <property type="match status" value="1"/>
</dbReference>
<feature type="modified residue" description="4-aspartylphosphate" evidence="1">
    <location>
        <position position="55"/>
    </location>
</feature>
<sequence length="256" mass="30073">MRVIIVEDELHNYRLLKGMVEKLRPDWSILAGLDSVKETVDWLKSNPAPDLIFMDIQLTDGISFSVFDSVQVDSMVIFTTAYDEYALRAFQVNSIDYLLKPIKLEKLEQAIDKFENVLNVQRKSTESRPDYKELLEAIIRGERKYRKRFLISGATSYFKLDAEEIAWFYTENRITNAVTFKGKEYTINLTIEKLEEQLDPTQFFRTNRSTIVHINAIRKFENHFGGKLILRLIHPFDEPIMISRLKAAEFKEWMES</sequence>
<evidence type="ECO:0000259" key="2">
    <source>
        <dbReference type="PROSITE" id="PS50110"/>
    </source>
</evidence>
<reference evidence="4 5" key="1">
    <citation type="submission" date="2018-08" db="EMBL/GenBank/DDBJ databases">
        <title>Pallidiluteibacterium maritimus gen. nov., sp. nov., isolated from coastal sediment.</title>
        <authorList>
            <person name="Zhou L.Y."/>
        </authorList>
    </citation>
    <scope>NUCLEOTIDE SEQUENCE [LARGE SCALE GENOMIC DNA]</scope>
    <source>
        <strain evidence="4 5">XSD2</strain>
    </source>
</reference>
<dbReference type="InterPro" id="IPR007492">
    <property type="entry name" value="LytTR_DNA-bd_dom"/>
</dbReference>
<dbReference type="RefSeq" id="WP_119438470.1">
    <property type="nucleotide sequence ID" value="NZ_QWGR01000007.1"/>
</dbReference>
<name>A0A399SXU7_9BACT</name>
<evidence type="ECO:0000313" key="5">
    <source>
        <dbReference type="Proteomes" id="UP000265926"/>
    </source>
</evidence>
<dbReference type="EMBL" id="QWGR01000007">
    <property type="protein sequence ID" value="RIJ47584.1"/>
    <property type="molecule type" value="Genomic_DNA"/>
</dbReference>
<dbReference type="PROSITE" id="PS50110">
    <property type="entry name" value="RESPONSE_REGULATORY"/>
    <property type="match status" value="1"/>
</dbReference>
<dbReference type="AlphaFoldDB" id="A0A399SXU7"/>
<feature type="domain" description="Response regulatory" evidence="2">
    <location>
        <begin position="2"/>
        <end position="115"/>
    </location>
</feature>
<dbReference type="SMART" id="SM00850">
    <property type="entry name" value="LytTR"/>
    <property type="match status" value="1"/>
</dbReference>
<evidence type="ECO:0000313" key="4">
    <source>
        <dbReference type="EMBL" id="RIJ47584.1"/>
    </source>
</evidence>
<keyword evidence="5" id="KW-1185">Reference proteome</keyword>
<gene>
    <name evidence="4" type="ORF">D1614_13430</name>
</gene>
<dbReference type="PANTHER" id="PTHR37299">
    <property type="entry name" value="TRANSCRIPTIONAL REGULATOR-RELATED"/>
    <property type="match status" value="1"/>
</dbReference>
<dbReference type="SMART" id="SM00448">
    <property type="entry name" value="REC"/>
    <property type="match status" value="1"/>
</dbReference>
<dbReference type="InterPro" id="IPR011006">
    <property type="entry name" value="CheY-like_superfamily"/>
</dbReference>
<dbReference type="Pfam" id="PF04397">
    <property type="entry name" value="LytTR"/>
    <property type="match status" value="1"/>
</dbReference>
<dbReference type="SUPFAM" id="SSF52172">
    <property type="entry name" value="CheY-like"/>
    <property type="match status" value="1"/>
</dbReference>
<dbReference type="GO" id="GO:0003677">
    <property type="term" value="F:DNA binding"/>
    <property type="evidence" value="ECO:0007669"/>
    <property type="project" value="UniProtKB-KW"/>
</dbReference>
<dbReference type="Pfam" id="PF00072">
    <property type="entry name" value="Response_reg"/>
    <property type="match status" value="1"/>
</dbReference>
<dbReference type="InterPro" id="IPR001789">
    <property type="entry name" value="Sig_transdc_resp-reg_receiver"/>
</dbReference>